<evidence type="ECO:0000313" key="2">
    <source>
        <dbReference type="Proteomes" id="UP000299102"/>
    </source>
</evidence>
<keyword evidence="2" id="KW-1185">Reference proteome</keyword>
<name>A0A4C2AFY5_EUMVA</name>
<evidence type="ECO:0000313" key="1">
    <source>
        <dbReference type="EMBL" id="GBP97845.1"/>
    </source>
</evidence>
<dbReference type="EMBL" id="BGZK01003014">
    <property type="protein sequence ID" value="GBP97845.1"/>
    <property type="molecule type" value="Genomic_DNA"/>
</dbReference>
<gene>
    <name evidence="1" type="ORF">EVAR_57027_1</name>
</gene>
<reference evidence="1 2" key="1">
    <citation type="journal article" date="2019" name="Commun. Biol.">
        <title>The bagworm genome reveals a unique fibroin gene that provides high tensile strength.</title>
        <authorList>
            <person name="Kono N."/>
            <person name="Nakamura H."/>
            <person name="Ohtoshi R."/>
            <person name="Tomita M."/>
            <person name="Numata K."/>
            <person name="Arakawa K."/>
        </authorList>
    </citation>
    <scope>NUCLEOTIDE SEQUENCE [LARGE SCALE GENOMIC DNA]</scope>
</reference>
<proteinExistence type="predicted"/>
<organism evidence="1 2">
    <name type="scientific">Eumeta variegata</name>
    <name type="common">Bagworm moth</name>
    <name type="synonym">Eumeta japonica</name>
    <dbReference type="NCBI Taxonomy" id="151549"/>
    <lineage>
        <taxon>Eukaryota</taxon>
        <taxon>Metazoa</taxon>
        <taxon>Ecdysozoa</taxon>
        <taxon>Arthropoda</taxon>
        <taxon>Hexapoda</taxon>
        <taxon>Insecta</taxon>
        <taxon>Pterygota</taxon>
        <taxon>Neoptera</taxon>
        <taxon>Endopterygota</taxon>
        <taxon>Lepidoptera</taxon>
        <taxon>Glossata</taxon>
        <taxon>Ditrysia</taxon>
        <taxon>Tineoidea</taxon>
        <taxon>Psychidae</taxon>
        <taxon>Oiketicinae</taxon>
        <taxon>Eumeta</taxon>
    </lineage>
</organism>
<dbReference type="Proteomes" id="UP000299102">
    <property type="component" value="Unassembled WGS sequence"/>
</dbReference>
<protein>
    <submittedName>
        <fullName evidence="1">Uncharacterized protein</fullName>
    </submittedName>
</protein>
<accession>A0A4C2AFY5</accession>
<sequence>MDVGLCTLRTSEIMGAVLFAYRSETVFDSFCGQLLGASTGLTLGTEREKETCPYAGEDEGGNRSVLITNAIIRSA</sequence>
<comment type="caution">
    <text evidence="1">The sequence shown here is derived from an EMBL/GenBank/DDBJ whole genome shotgun (WGS) entry which is preliminary data.</text>
</comment>
<dbReference type="AlphaFoldDB" id="A0A4C2AFY5"/>